<organism evidence="1">
    <name type="scientific">uncultured Caudovirales phage</name>
    <dbReference type="NCBI Taxonomy" id="2100421"/>
    <lineage>
        <taxon>Viruses</taxon>
        <taxon>Duplodnaviria</taxon>
        <taxon>Heunggongvirae</taxon>
        <taxon>Uroviricota</taxon>
        <taxon>Caudoviricetes</taxon>
        <taxon>Peduoviridae</taxon>
        <taxon>Maltschvirus</taxon>
        <taxon>Maltschvirus maltsch</taxon>
    </lineage>
</organism>
<sequence>MKKRKLKEIKRLAMDLEPLMQKCNQVQYYKGSELIEKMGEEKLANGTEVEADKLYVSSTEALHTINHARRLKKQFQKHGMAGAIGYRRAVNAFVEANKTQPDGKIN</sequence>
<evidence type="ECO:0000313" key="2">
    <source>
        <dbReference type="EMBL" id="CAB4168698.1"/>
    </source>
</evidence>
<protein>
    <submittedName>
        <fullName evidence="1">Uncharacterized protein</fullName>
    </submittedName>
</protein>
<reference evidence="1" key="1">
    <citation type="submission" date="2020-04" db="EMBL/GenBank/DDBJ databases">
        <authorList>
            <person name="Chiriac C."/>
            <person name="Salcher M."/>
            <person name="Ghai R."/>
            <person name="Kavagutti S V."/>
        </authorList>
    </citation>
    <scope>NUCLEOTIDE SEQUENCE</scope>
</reference>
<gene>
    <name evidence="1" type="ORF">UFOVP302_26</name>
    <name evidence="2" type="ORF">UFOVP579_26</name>
</gene>
<proteinExistence type="predicted"/>
<dbReference type="EMBL" id="LR796829">
    <property type="protein sequence ID" value="CAB4168698.1"/>
    <property type="molecule type" value="Genomic_DNA"/>
</dbReference>
<dbReference type="EMBL" id="LR796316">
    <property type="protein sequence ID" value="CAB4136142.1"/>
    <property type="molecule type" value="Genomic_DNA"/>
</dbReference>
<evidence type="ECO:0000313" key="1">
    <source>
        <dbReference type="EMBL" id="CAB4136142.1"/>
    </source>
</evidence>
<name>A0A6J5LQU7_9CAUD</name>
<accession>A0A6J5LQU7</accession>